<feature type="compositionally biased region" description="Basic and acidic residues" evidence="1">
    <location>
        <begin position="973"/>
        <end position="986"/>
    </location>
</feature>
<gene>
    <name evidence="3" type="ORF">H2200_013430</name>
</gene>
<evidence type="ECO:0000313" key="3">
    <source>
        <dbReference type="EMBL" id="KAJ9602070.1"/>
    </source>
</evidence>
<feature type="compositionally biased region" description="Basic and acidic residues" evidence="1">
    <location>
        <begin position="863"/>
        <end position="880"/>
    </location>
</feature>
<feature type="region of interest" description="Disordered" evidence="1">
    <location>
        <begin position="554"/>
        <end position="616"/>
    </location>
</feature>
<feature type="region of interest" description="Disordered" evidence="1">
    <location>
        <begin position="651"/>
        <end position="670"/>
    </location>
</feature>
<dbReference type="PANTHER" id="PTHR36167:SF4">
    <property type="entry name" value="FUNGAL N-TERMINAL DOMAIN-CONTAINING PROTEIN"/>
    <property type="match status" value="1"/>
</dbReference>
<feature type="region of interest" description="Disordered" evidence="1">
    <location>
        <begin position="464"/>
        <end position="538"/>
    </location>
</feature>
<feature type="compositionally biased region" description="Basic and acidic residues" evidence="1">
    <location>
        <begin position="428"/>
        <end position="441"/>
    </location>
</feature>
<dbReference type="AlphaFoldDB" id="A0AA38U905"/>
<reference evidence="3" key="1">
    <citation type="submission" date="2022-10" db="EMBL/GenBank/DDBJ databases">
        <title>Culturing micro-colonial fungi from biological soil crusts in the Mojave desert and describing Neophaeococcomyces mojavensis, and introducing the new genera and species Taxawa tesnikishii.</title>
        <authorList>
            <person name="Kurbessoian T."/>
            <person name="Stajich J.E."/>
        </authorList>
    </citation>
    <scope>NUCLEOTIDE SEQUENCE</scope>
    <source>
        <strain evidence="3">TK_41</strain>
    </source>
</reference>
<dbReference type="EMBL" id="JAPDRK010000029">
    <property type="protein sequence ID" value="KAJ9602070.1"/>
    <property type="molecule type" value="Genomic_DNA"/>
</dbReference>
<sequence length="1028" mass="114912">MSGIEILGIAASVIQIADLGARLSVKLFVFSRKIKSADKSIESISQDIAVTGAILQQLGDEISKDENADLITKEALKTTEGLISGCQKVFTELDSELDGRVSKNVSVVVGWKNRVKFALLEAQIDLLRSNLERLKSSLLLILNVLTFAVQVRSHRNVNALKDHRELVETLIRDKNASDRKYQQAKQALEWKEPQPTSNGTERDLGLEPSSNTGGSLTVPDTASFLTTAAINVTARKRHPADKHDPPPSDQTLVLPVDLRRRIEENEHHGIVIEGLLLEVRAPKYNITSDFRDKLHQGILRVHWEHWSSLRAIYRHRTLMEAFAKHPEVVRYWLSRLKGEAPARAMNRVETGDRESFVVDVQSQPNNAHSVRNGTHRQVLEFTSADRFQRSSTFERTSVTSSGLSNGKPHLQEIRGPVRQNFNGNSFAKSDKGDGKPGDLRKSGLPSTNAPAALGVRTLRDVTKASIPLQDNPHSSGANILETERNFTPQSRKSDIISPYASGKPNDRVDAYVLSPSPDPNGPSNYRGSSSAGSLDNEHRREAWHAARFEPDISAVVGAKSRTQDIDSHAHRTRSRSSDSSDTTNSTVTMGPMGVINPNSIWPYPISDPEDDISAPLPSKLRSEKAKHQGEHKRYDLEERSRLYRKVTVDHDRFDDDDDRSPKSEGISSCLSRRDSGQYIVEAGPFAYNTGGGPQDHKSRCPVLAPAVHGTNTTAITEAVTALQSPSEQILSRNEKTLMTPFSYTPQPLPTPYGVMHRLPVQELIEKPPVRMRGSRDHESSDSMYIPMRGDEGYLTGRPAFSDPVATAGMQRWGERNEQRLSAQKTQGRHFRSEGSAPVPDLHRRGRLEDLDRNRLMQRRAGQHKSEPLSTARDRSEDFSAWRHRVRDRMRGSRSSAKRPITADDLPYKVRKELDSARISRPDKEERKPMESTPSLWEAQSAIPDPFTPQPGRYTSGQSHGPSPPDGDATTYDEAERRTEDFTADSKYETASLSHDIMMMYEDLSSRPIESSFEDYIARWTQVSADEYS</sequence>
<keyword evidence="4" id="KW-1185">Reference proteome</keyword>
<feature type="region of interest" description="Disordered" evidence="1">
    <location>
        <begin position="419"/>
        <end position="452"/>
    </location>
</feature>
<dbReference type="InterPro" id="IPR031348">
    <property type="entry name" value="PigL_N"/>
</dbReference>
<evidence type="ECO:0000259" key="2">
    <source>
        <dbReference type="Pfam" id="PF17111"/>
    </source>
</evidence>
<feature type="compositionally biased region" description="Polar residues" evidence="1">
    <location>
        <begin position="208"/>
        <end position="219"/>
    </location>
</feature>
<dbReference type="PANTHER" id="PTHR36167">
    <property type="entry name" value="C2H2 FINGER DOMAIN TRANSCRIPTION FACTOR (EUROFUNG)-RELATED"/>
    <property type="match status" value="1"/>
</dbReference>
<feature type="compositionally biased region" description="Low complexity" evidence="1">
    <location>
        <begin position="577"/>
        <end position="586"/>
    </location>
</feature>
<evidence type="ECO:0000313" key="4">
    <source>
        <dbReference type="Proteomes" id="UP001172673"/>
    </source>
</evidence>
<feature type="compositionally biased region" description="Basic and acidic residues" evidence="1">
    <location>
        <begin position="905"/>
        <end position="929"/>
    </location>
</feature>
<feature type="region of interest" description="Disordered" evidence="1">
    <location>
        <begin position="816"/>
        <end position="986"/>
    </location>
</feature>
<protein>
    <recommendedName>
        <fullName evidence="2">Azaphilone pigments biosynthesis cluster protein L N-terminal domain-containing protein</fullName>
    </recommendedName>
</protein>
<organism evidence="3 4">
    <name type="scientific">Cladophialophora chaetospira</name>
    <dbReference type="NCBI Taxonomy" id="386627"/>
    <lineage>
        <taxon>Eukaryota</taxon>
        <taxon>Fungi</taxon>
        <taxon>Dikarya</taxon>
        <taxon>Ascomycota</taxon>
        <taxon>Pezizomycotina</taxon>
        <taxon>Eurotiomycetes</taxon>
        <taxon>Chaetothyriomycetidae</taxon>
        <taxon>Chaetothyriales</taxon>
        <taxon>Herpotrichiellaceae</taxon>
        <taxon>Cladophialophora</taxon>
    </lineage>
</organism>
<dbReference type="Proteomes" id="UP001172673">
    <property type="component" value="Unassembled WGS sequence"/>
</dbReference>
<feature type="domain" description="Azaphilone pigments biosynthesis cluster protein L N-terminal" evidence="2">
    <location>
        <begin position="5"/>
        <end position="172"/>
    </location>
</feature>
<dbReference type="GO" id="GO:0006355">
    <property type="term" value="P:regulation of DNA-templated transcription"/>
    <property type="evidence" value="ECO:0007669"/>
    <property type="project" value="InterPro"/>
</dbReference>
<accession>A0AA38U905</accession>
<comment type="caution">
    <text evidence="3">The sequence shown here is derived from an EMBL/GenBank/DDBJ whole genome shotgun (WGS) entry which is preliminary data.</text>
</comment>
<feature type="compositionally biased region" description="Basic and acidic residues" evidence="1">
    <location>
        <begin position="840"/>
        <end position="854"/>
    </location>
</feature>
<evidence type="ECO:0000256" key="1">
    <source>
        <dbReference type="SAM" id="MobiDB-lite"/>
    </source>
</evidence>
<name>A0AA38U905_9EURO</name>
<dbReference type="InterPro" id="IPR039327">
    <property type="entry name" value="CON7-like"/>
</dbReference>
<feature type="compositionally biased region" description="Polar residues" evidence="1">
    <location>
        <begin position="521"/>
        <end position="533"/>
    </location>
</feature>
<proteinExistence type="predicted"/>
<feature type="region of interest" description="Disordered" evidence="1">
    <location>
        <begin position="178"/>
        <end position="219"/>
    </location>
</feature>
<dbReference type="Pfam" id="PF17111">
    <property type="entry name" value="PigL_N"/>
    <property type="match status" value="1"/>
</dbReference>